<feature type="transmembrane region" description="Helical" evidence="7">
    <location>
        <begin position="315"/>
        <end position="335"/>
    </location>
</feature>
<dbReference type="PANTHER" id="PTHR43791">
    <property type="entry name" value="PERMEASE-RELATED"/>
    <property type="match status" value="1"/>
</dbReference>
<dbReference type="AlphaFoldDB" id="A0A409YFM3"/>
<keyword evidence="3 7" id="KW-0812">Transmembrane</keyword>
<accession>A0A409YFM3</accession>
<feature type="transmembrane region" description="Helical" evidence="7">
    <location>
        <begin position="898"/>
        <end position="919"/>
    </location>
</feature>
<evidence type="ECO:0000256" key="2">
    <source>
        <dbReference type="ARBA" id="ARBA00022448"/>
    </source>
</evidence>
<feature type="transmembrane region" description="Helical" evidence="7">
    <location>
        <begin position="643"/>
        <end position="661"/>
    </location>
</feature>
<dbReference type="Pfam" id="PF07690">
    <property type="entry name" value="MFS_1"/>
    <property type="match status" value="2"/>
</dbReference>
<feature type="transmembrane region" description="Helical" evidence="7">
    <location>
        <begin position="90"/>
        <end position="110"/>
    </location>
</feature>
<feature type="transmembrane region" description="Helical" evidence="7">
    <location>
        <begin position="673"/>
        <end position="693"/>
    </location>
</feature>
<feature type="transmembrane region" description="Helical" evidence="7">
    <location>
        <begin position="122"/>
        <end position="141"/>
    </location>
</feature>
<feature type="transmembrane region" description="Helical" evidence="7">
    <location>
        <begin position="347"/>
        <end position="366"/>
    </location>
</feature>
<feature type="transmembrane region" description="Helical" evidence="7">
    <location>
        <begin position="774"/>
        <end position="794"/>
    </location>
</feature>
<evidence type="ECO:0000256" key="5">
    <source>
        <dbReference type="ARBA" id="ARBA00023136"/>
    </source>
</evidence>
<evidence type="ECO:0000259" key="8">
    <source>
        <dbReference type="PROSITE" id="PS50850"/>
    </source>
</evidence>
<keyword evidence="10" id="KW-1185">Reference proteome</keyword>
<dbReference type="STRING" id="231916.A0A409YFM3"/>
<dbReference type="FunFam" id="1.20.1250.20:FF:000018">
    <property type="entry name" value="MFS transporter permease"/>
    <property type="match status" value="2"/>
</dbReference>
<feature type="compositionally biased region" description="Polar residues" evidence="6">
    <location>
        <begin position="23"/>
        <end position="35"/>
    </location>
</feature>
<keyword evidence="4 7" id="KW-1133">Transmembrane helix</keyword>
<evidence type="ECO:0000256" key="7">
    <source>
        <dbReference type="SAM" id="Phobius"/>
    </source>
</evidence>
<comment type="subcellular location">
    <subcellularLocation>
        <location evidence="1">Membrane</location>
        <topology evidence="1">Multi-pass membrane protein</topology>
    </subcellularLocation>
</comment>
<sequence>MSSSDPNLTKDYDEKVDQDQASDEGSSQRQLTESFANTQEERDLVRKLDRRILPITCALYLFASLDRSNIGNARLQGLPEDALGGDPTGVLFDWVTSAFFFSYVLCQIPATLYSKLFPPRAYVSLAAIGWGVTSTLMSTGFNFASLMAARVMLGVFEAGFAPVIVVYMSFFYTRQELGLRLALWFGVATVAGAFGGLIAFGVQHIHSSVHDWRLLFIIEGVPPVLLGILCYFVLPNRPESTTYLTERERQIAVERMNRDMTGDMGAVVNNAHVRAAFRDWRVYVAGVIYFGLNCALAAIGAFLPTIIASFGFTNAIAQLLTVPPYAVACIVMVSFSFASDRLQSRGILMGVASLIGAIGYLLLLVVPKNNHVRYFATFCITAGTYTTIGLIIAWFGHNLGSETKKATGIPIFMAIGQCGSILGSHLFPKTEAPRYIKGFGVSCALLFLAAICCVILSVFAIMPSVPSLTKEDGSKIEEVSYVEDASQNQLPETFENTEEEKKLVRKLDQRIFPITCLLYFFASLDRSNIGNARLQGLPEDALGGDPTGVKFDWISSAFFFSYITCQLPGSLMFKLIPPRVHIAIAAIGWGISSTLMATGFNFASLMTARVAIGVFEALLGPIMTLYMSLFYTREELGLRLTSWFSFATVAGAFGGLIAFGVQHIHSSVHNWRLLFIIEGVPPVLLGVVTYFFLPDRPEATTYLTERERQIAIERMNRTMTADVGPMIQTAHIKAAFLDWRVYMAGVIYFGLNTALAAIAAFLPTIIASFGFTNAIAQLLTVPPYAVALVVMIAFSFASDRLQNRGMFMGVSASIGGIGYLLLALIPHNVHARYFATFCITTGTYTTIGLTIAWFGHNLGSETKKAAGLPIFMAIGQGGSILGSHLFPKTEAPRYIKGFAVSSGLMFLAALCSIILSISYRWDNARRDRLYGKPKPGAKVDTRILADHAPEYRYVP</sequence>
<dbReference type="Gene3D" id="1.20.1250.20">
    <property type="entry name" value="MFS general substrate transporter like domains"/>
    <property type="match status" value="4"/>
</dbReference>
<dbReference type="InterPro" id="IPR020846">
    <property type="entry name" value="MFS_dom"/>
</dbReference>
<dbReference type="InParanoid" id="A0A409YFM3"/>
<keyword evidence="2" id="KW-0813">Transport</keyword>
<feature type="compositionally biased region" description="Basic and acidic residues" evidence="6">
    <location>
        <begin position="8"/>
        <end position="18"/>
    </location>
</feature>
<feature type="transmembrane region" description="Helical" evidence="7">
    <location>
        <begin position="866"/>
        <end position="886"/>
    </location>
</feature>
<feature type="transmembrane region" description="Helical" evidence="7">
    <location>
        <begin position="282"/>
        <end position="303"/>
    </location>
</feature>
<gene>
    <name evidence="9" type="ORF">CVT26_013172</name>
</gene>
<evidence type="ECO:0000256" key="3">
    <source>
        <dbReference type="ARBA" id="ARBA00022692"/>
    </source>
</evidence>
<dbReference type="GO" id="GO:0016020">
    <property type="term" value="C:membrane"/>
    <property type="evidence" value="ECO:0007669"/>
    <property type="project" value="UniProtKB-SubCell"/>
</dbReference>
<dbReference type="GO" id="GO:0022857">
    <property type="term" value="F:transmembrane transporter activity"/>
    <property type="evidence" value="ECO:0007669"/>
    <property type="project" value="InterPro"/>
</dbReference>
<dbReference type="OrthoDB" id="2985014at2759"/>
<feature type="transmembrane region" description="Helical" evidence="7">
    <location>
        <begin position="806"/>
        <end position="825"/>
    </location>
</feature>
<name>A0A409YFM3_9AGAR</name>
<feature type="transmembrane region" description="Helical" evidence="7">
    <location>
        <begin position="439"/>
        <end position="461"/>
    </location>
</feature>
<dbReference type="InterPro" id="IPR036259">
    <property type="entry name" value="MFS_trans_sf"/>
</dbReference>
<evidence type="ECO:0000256" key="6">
    <source>
        <dbReference type="SAM" id="MobiDB-lite"/>
    </source>
</evidence>
<feature type="domain" description="Major facilitator superfamily (MFS) profile" evidence="8">
    <location>
        <begin position="52"/>
        <end position="469"/>
    </location>
</feature>
<dbReference type="Proteomes" id="UP000284706">
    <property type="component" value="Unassembled WGS sequence"/>
</dbReference>
<dbReference type="FunFam" id="1.20.1250.20:FF:000013">
    <property type="entry name" value="MFS general substrate transporter"/>
    <property type="match status" value="2"/>
</dbReference>
<protein>
    <recommendedName>
        <fullName evidence="8">Major facilitator superfamily (MFS) profile domain-containing protein</fullName>
    </recommendedName>
</protein>
<comment type="caution">
    <text evidence="9">The sequence shown here is derived from an EMBL/GenBank/DDBJ whole genome shotgun (WGS) entry which is preliminary data.</text>
</comment>
<feature type="transmembrane region" description="Helical" evidence="7">
    <location>
        <begin position="741"/>
        <end position="762"/>
    </location>
</feature>
<evidence type="ECO:0000256" key="4">
    <source>
        <dbReference type="ARBA" id="ARBA00022989"/>
    </source>
</evidence>
<proteinExistence type="predicted"/>
<dbReference type="SUPFAM" id="SSF103473">
    <property type="entry name" value="MFS general substrate transporter"/>
    <property type="match status" value="2"/>
</dbReference>
<dbReference type="InterPro" id="IPR011701">
    <property type="entry name" value="MFS"/>
</dbReference>
<feature type="transmembrane region" description="Helical" evidence="7">
    <location>
        <begin position="147"/>
        <end position="170"/>
    </location>
</feature>
<evidence type="ECO:0000256" key="1">
    <source>
        <dbReference type="ARBA" id="ARBA00004141"/>
    </source>
</evidence>
<feature type="transmembrane region" description="Helical" evidence="7">
    <location>
        <begin position="407"/>
        <end position="427"/>
    </location>
</feature>
<organism evidence="9 10">
    <name type="scientific">Gymnopilus dilepis</name>
    <dbReference type="NCBI Taxonomy" id="231916"/>
    <lineage>
        <taxon>Eukaryota</taxon>
        <taxon>Fungi</taxon>
        <taxon>Dikarya</taxon>
        <taxon>Basidiomycota</taxon>
        <taxon>Agaricomycotina</taxon>
        <taxon>Agaricomycetes</taxon>
        <taxon>Agaricomycetidae</taxon>
        <taxon>Agaricales</taxon>
        <taxon>Agaricineae</taxon>
        <taxon>Hymenogastraceae</taxon>
        <taxon>Gymnopilus</taxon>
    </lineage>
</organism>
<dbReference type="PANTHER" id="PTHR43791:SF36">
    <property type="entry name" value="TRANSPORTER, PUTATIVE (AFU_ORTHOLOGUE AFUA_6G08340)-RELATED"/>
    <property type="match status" value="1"/>
</dbReference>
<evidence type="ECO:0000313" key="9">
    <source>
        <dbReference type="EMBL" id="PPR01813.1"/>
    </source>
</evidence>
<dbReference type="PROSITE" id="PS50850">
    <property type="entry name" value="MFS"/>
    <property type="match status" value="2"/>
</dbReference>
<dbReference type="EMBL" id="NHYE01000901">
    <property type="protein sequence ID" value="PPR01813.1"/>
    <property type="molecule type" value="Genomic_DNA"/>
</dbReference>
<feature type="transmembrane region" description="Helical" evidence="7">
    <location>
        <begin position="610"/>
        <end position="631"/>
    </location>
</feature>
<feature type="transmembrane region" description="Helical" evidence="7">
    <location>
        <begin position="214"/>
        <end position="234"/>
    </location>
</feature>
<feature type="domain" description="Major facilitator superfamily (MFS) profile" evidence="8">
    <location>
        <begin position="511"/>
        <end position="920"/>
    </location>
</feature>
<feature type="transmembrane region" description="Helical" evidence="7">
    <location>
        <begin position="182"/>
        <end position="202"/>
    </location>
</feature>
<feature type="transmembrane region" description="Helical" evidence="7">
    <location>
        <begin position="372"/>
        <end position="395"/>
    </location>
</feature>
<reference evidence="9 10" key="1">
    <citation type="journal article" date="2018" name="Evol. Lett.">
        <title>Horizontal gene cluster transfer increased hallucinogenic mushroom diversity.</title>
        <authorList>
            <person name="Reynolds H.T."/>
            <person name="Vijayakumar V."/>
            <person name="Gluck-Thaler E."/>
            <person name="Korotkin H.B."/>
            <person name="Matheny P.B."/>
            <person name="Slot J.C."/>
        </authorList>
    </citation>
    <scope>NUCLEOTIDE SEQUENCE [LARGE SCALE GENOMIC DNA]</scope>
    <source>
        <strain evidence="9 10">SRW20</strain>
    </source>
</reference>
<evidence type="ECO:0000313" key="10">
    <source>
        <dbReference type="Proteomes" id="UP000284706"/>
    </source>
</evidence>
<feature type="region of interest" description="Disordered" evidence="6">
    <location>
        <begin position="1"/>
        <end position="35"/>
    </location>
</feature>
<feature type="transmembrane region" description="Helical" evidence="7">
    <location>
        <begin position="580"/>
        <end position="604"/>
    </location>
</feature>
<feature type="transmembrane region" description="Helical" evidence="7">
    <location>
        <begin position="831"/>
        <end position="854"/>
    </location>
</feature>
<keyword evidence="5 7" id="KW-0472">Membrane</keyword>